<feature type="domain" description="Putative Se/S carrier protein-like" evidence="1">
    <location>
        <begin position="2"/>
        <end position="71"/>
    </location>
</feature>
<comment type="caution">
    <text evidence="2">The sequence shown here is derived from an EMBL/GenBank/DDBJ whole genome shotgun (WGS) entry which is preliminary data.</text>
</comment>
<accession>A0A133KHG4</accession>
<dbReference type="RefSeq" id="WP_004837382.1">
    <property type="nucleotide sequence ID" value="NZ_CAMUDP010000017.1"/>
</dbReference>
<sequence length="84" mass="9672">MKYFILVENAAIATSLLEILRKEKIKATLAPTPRQASHACGVSVYVYKKEDIEKIEPLAKKNQIKIDEIYKSDLDFDSKRNKFL</sequence>
<dbReference type="Proteomes" id="UP000070383">
    <property type="component" value="Unassembled WGS sequence"/>
</dbReference>
<dbReference type="Pfam" id="PF11823">
    <property type="entry name" value="Se_S_carrier"/>
    <property type="match status" value="1"/>
</dbReference>
<reference evidence="3" key="1">
    <citation type="submission" date="2016-01" db="EMBL/GenBank/DDBJ databases">
        <authorList>
            <person name="Mitreva M."/>
            <person name="Pepin K.H."/>
            <person name="Mihindukulasuriya K.A."/>
            <person name="Fulton R."/>
            <person name="Fronick C."/>
            <person name="O'Laughlin M."/>
            <person name="Miner T."/>
            <person name="Herter B."/>
            <person name="Rosa B.A."/>
            <person name="Cordes M."/>
            <person name="Tomlinson C."/>
            <person name="Wollam A."/>
            <person name="Palsikar V.B."/>
            <person name="Mardis E.R."/>
            <person name="Wilson R.K."/>
        </authorList>
    </citation>
    <scope>NUCLEOTIDE SEQUENCE [LARGE SCALE GENOMIC DNA]</scope>
    <source>
        <strain evidence="3">MJR8151</strain>
    </source>
</reference>
<name>A0A133KHG4_9FIRM</name>
<proteinExistence type="predicted"/>
<dbReference type="AlphaFoldDB" id="A0A133KHG4"/>
<evidence type="ECO:0000313" key="2">
    <source>
        <dbReference type="EMBL" id="KWZ79063.1"/>
    </source>
</evidence>
<dbReference type="STRING" id="33036.HMPREF3200_00310"/>
<dbReference type="OrthoDB" id="362866at2"/>
<dbReference type="PATRIC" id="fig|33036.3.peg.312"/>
<gene>
    <name evidence="2" type="ORF">HMPREF3200_00310</name>
</gene>
<protein>
    <recommendedName>
        <fullName evidence="1">Putative Se/S carrier protein-like domain-containing protein</fullName>
    </recommendedName>
</protein>
<evidence type="ECO:0000259" key="1">
    <source>
        <dbReference type="Pfam" id="PF11823"/>
    </source>
</evidence>
<dbReference type="EMBL" id="LRPM01000006">
    <property type="protein sequence ID" value="KWZ79063.1"/>
    <property type="molecule type" value="Genomic_DNA"/>
</dbReference>
<organism evidence="2 3">
    <name type="scientific">Anaerococcus tetradius</name>
    <dbReference type="NCBI Taxonomy" id="33036"/>
    <lineage>
        <taxon>Bacteria</taxon>
        <taxon>Bacillati</taxon>
        <taxon>Bacillota</taxon>
        <taxon>Tissierellia</taxon>
        <taxon>Tissierellales</taxon>
        <taxon>Peptoniphilaceae</taxon>
        <taxon>Anaerococcus</taxon>
    </lineage>
</organism>
<keyword evidence="3" id="KW-1185">Reference proteome</keyword>
<dbReference type="InterPro" id="IPR021778">
    <property type="entry name" value="Se/S_carrier-like"/>
</dbReference>
<evidence type="ECO:0000313" key="3">
    <source>
        <dbReference type="Proteomes" id="UP000070383"/>
    </source>
</evidence>